<reference evidence="6 7" key="1">
    <citation type="submission" date="2016-10" db="EMBL/GenBank/DDBJ databases">
        <authorList>
            <person name="de Groot N.N."/>
        </authorList>
    </citation>
    <scope>NUCLEOTIDE SEQUENCE [LARGE SCALE GENOMIC DNA]</scope>
    <source>
        <strain evidence="7">P4-7,KCTC 19426,CECT 7604</strain>
    </source>
</reference>
<dbReference type="Pfam" id="PF01168">
    <property type="entry name" value="Ala_racemase_N"/>
    <property type="match status" value="1"/>
</dbReference>
<keyword evidence="1 2" id="KW-0663">Pyridoxal phosphate</keyword>
<evidence type="ECO:0000313" key="6">
    <source>
        <dbReference type="EMBL" id="SDP03601.1"/>
    </source>
</evidence>
<dbReference type="CDD" id="cd00635">
    <property type="entry name" value="PLPDE_III_YBL036c_like"/>
    <property type="match status" value="1"/>
</dbReference>
<protein>
    <recommendedName>
        <fullName evidence="2">Pyridoxal phosphate homeostasis protein</fullName>
        <shortName evidence="2">PLP homeostasis protein</shortName>
    </recommendedName>
</protein>
<dbReference type="FunFam" id="3.20.20.10:FF:000018">
    <property type="entry name" value="Pyridoxal phosphate homeostasis protein"/>
    <property type="match status" value="1"/>
</dbReference>
<dbReference type="RefSeq" id="WP_197676169.1">
    <property type="nucleotide sequence ID" value="NZ_LT629710.1"/>
</dbReference>
<organism evidence="6 7">
    <name type="scientific">Nakamurella panacisegetis</name>
    <dbReference type="NCBI Taxonomy" id="1090615"/>
    <lineage>
        <taxon>Bacteria</taxon>
        <taxon>Bacillati</taxon>
        <taxon>Actinomycetota</taxon>
        <taxon>Actinomycetes</taxon>
        <taxon>Nakamurellales</taxon>
        <taxon>Nakamurellaceae</taxon>
        <taxon>Nakamurella</taxon>
    </lineage>
</organism>
<dbReference type="STRING" id="1090615.SAMN04515671_2748"/>
<dbReference type="EMBL" id="LT629710">
    <property type="protein sequence ID" value="SDP03601.1"/>
    <property type="molecule type" value="Genomic_DNA"/>
</dbReference>
<dbReference type="InterPro" id="IPR011078">
    <property type="entry name" value="PyrdxlP_homeostasis"/>
</dbReference>
<keyword evidence="7" id="KW-1185">Reference proteome</keyword>
<comment type="function">
    <text evidence="2">Pyridoxal 5'-phosphate (PLP)-binding protein, which is involved in PLP homeostasis.</text>
</comment>
<dbReference type="GO" id="GO:0030170">
    <property type="term" value="F:pyridoxal phosphate binding"/>
    <property type="evidence" value="ECO:0007669"/>
    <property type="project" value="UniProtKB-UniRule"/>
</dbReference>
<name>A0A1H0PF14_9ACTN</name>
<dbReference type="NCBIfam" id="TIGR00044">
    <property type="entry name" value="YggS family pyridoxal phosphate-dependent enzyme"/>
    <property type="match status" value="1"/>
</dbReference>
<sequence length="243" mass="25838">MRPDGPETDNPDLVRLHDVRRQVASAEQASGRDAGSVRLLLATKTIAADRIRAVLADGHRLIGENRAQEVVAKAAELAGMEFEQHFIGHLQANKINQVLPYVSCVQTVDSSELAARLDTRVAALNRTLDVLLQVNVSGESTKSGVTLRELPELLAAVARRPHLTVRGYMTIGLNSADLGAVRAGYRSLTDFRDHAVAAGVEGAQQALELSMGMSGDFADAIAEGATIVRVGSAVFGRRPAPTG</sequence>
<accession>A0A1H0PF14</accession>
<dbReference type="SUPFAM" id="SSF51419">
    <property type="entry name" value="PLP-binding barrel"/>
    <property type="match status" value="1"/>
</dbReference>
<evidence type="ECO:0000256" key="2">
    <source>
        <dbReference type="HAMAP-Rule" id="MF_02087"/>
    </source>
</evidence>
<evidence type="ECO:0000313" key="7">
    <source>
        <dbReference type="Proteomes" id="UP000198741"/>
    </source>
</evidence>
<feature type="domain" description="Alanine racemase N-terminal" evidence="5">
    <location>
        <begin position="47"/>
        <end position="239"/>
    </location>
</feature>
<dbReference type="Proteomes" id="UP000198741">
    <property type="component" value="Chromosome I"/>
</dbReference>
<dbReference type="InterPro" id="IPR001608">
    <property type="entry name" value="Ala_racemase_N"/>
</dbReference>
<evidence type="ECO:0000256" key="1">
    <source>
        <dbReference type="ARBA" id="ARBA00022898"/>
    </source>
</evidence>
<evidence type="ECO:0000259" key="5">
    <source>
        <dbReference type="Pfam" id="PF01168"/>
    </source>
</evidence>
<evidence type="ECO:0000256" key="4">
    <source>
        <dbReference type="RuleBase" id="RU004514"/>
    </source>
</evidence>
<gene>
    <name evidence="6" type="ORF">SAMN04515671_2748</name>
</gene>
<proteinExistence type="inferred from homology"/>
<dbReference type="AlphaFoldDB" id="A0A1H0PF14"/>
<dbReference type="PANTHER" id="PTHR10146:SF14">
    <property type="entry name" value="PYRIDOXAL PHOSPHATE HOMEOSTASIS PROTEIN"/>
    <property type="match status" value="1"/>
</dbReference>
<dbReference type="PANTHER" id="PTHR10146">
    <property type="entry name" value="PROLINE SYNTHETASE CO-TRANSCRIBED BACTERIAL HOMOLOG PROTEIN"/>
    <property type="match status" value="1"/>
</dbReference>
<dbReference type="InterPro" id="IPR029066">
    <property type="entry name" value="PLP-binding_barrel"/>
</dbReference>
<dbReference type="PIRSF" id="PIRSF004848">
    <property type="entry name" value="YBL036c_PLPDEIII"/>
    <property type="match status" value="1"/>
</dbReference>
<dbReference type="Gene3D" id="3.20.20.10">
    <property type="entry name" value="Alanine racemase"/>
    <property type="match status" value="1"/>
</dbReference>
<evidence type="ECO:0000256" key="3">
    <source>
        <dbReference type="PIRSR" id="PIRSR004848-1"/>
    </source>
</evidence>
<dbReference type="HAMAP" id="MF_02087">
    <property type="entry name" value="PLP_homeostasis"/>
    <property type="match status" value="1"/>
</dbReference>
<comment type="cofactor">
    <cofactor evidence="3">
        <name>pyridoxal 5'-phosphate</name>
        <dbReference type="ChEBI" id="CHEBI:597326"/>
    </cofactor>
</comment>
<comment type="similarity">
    <text evidence="2 4">Belongs to the pyridoxal phosphate-binding protein YggS/PROSC family.</text>
</comment>
<feature type="modified residue" description="N6-(pyridoxal phosphate)lysine" evidence="2 3">
    <location>
        <position position="44"/>
    </location>
</feature>